<dbReference type="Proteomes" id="UP000276379">
    <property type="component" value="Unassembled WGS sequence"/>
</dbReference>
<evidence type="ECO:0000313" key="2">
    <source>
        <dbReference type="EMBL" id="RRQ84497.1"/>
    </source>
</evidence>
<dbReference type="RefSeq" id="WP_125210405.1">
    <property type="nucleotide sequence ID" value="NZ_PDER01000012.1"/>
</dbReference>
<feature type="domain" description="Carrier" evidence="1">
    <location>
        <begin position="1"/>
        <end position="77"/>
    </location>
</feature>
<proteinExistence type="predicted"/>
<dbReference type="SUPFAM" id="SSF47336">
    <property type="entry name" value="ACP-like"/>
    <property type="match status" value="1"/>
</dbReference>
<evidence type="ECO:0000259" key="1">
    <source>
        <dbReference type="PROSITE" id="PS50075"/>
    </source>
</evidence>
<dbReference type="Pfam" id="PF00550">
    <property type="entry name" value="PP-binding"/>
    <property type="match status" value="1"/>
</dbReference>
<protein>
    <recommendedName>
        <fullName evidence="1">Carrier domain-containing protein</fullName>
    </recommendedName>
</protein>
<dbReference type="InterPro" id="IPR036736">
    <property type="entry name" value="ACP-like_sf"/>
</dbReference>
<dbReference type="EMBL" id="PDES01000009">
    <property type="protein sequence ID" value="RRQ84497.1"/>
    <property type="molecule type" value="Genomic_DNA"/>
</dbReference>
<sequence>MPDVMSELRPLVARVARRPVEDITPDSRFSGLGSWGSLAAMRLLAAIEQTYGVQLDLRTYMKVETVGELAGQLSRHVAAGPDPYLAETPARTPNPR</sequence>
<evidence type="ECO:0000313" key="3">
    <source>
        <dbReference type="Proteomes" id="UP000276379"/>
    </source>
</evidence>
<dbReference type="PROSITE" id="PS50075">
    <property type="entry name" value="CARRIER"/>
    <property type="match status" value="1"/>
</dbReference>
<reference evidence="2 3" key="1">
    <citation type="submission" date="2017-10" db="EMBL/GenBank/DDBJ databases">
        <title>Draft genome of actinobacteria isolated from guarana (Paullinia cupana (Mart.) Ducke.</title>
        <authorList>
            <person name="Siqueira K.A."/>
            <person name="Liotti R.G."/>
            <person name="Mendes T.A."/>
            <person name="Soares M.A."/>
        </authorList>
    </citation>
    <scope>NUCLEOTIDE SEQUENCE [LARGE SCALE GENOMIC DNA]</scope>
    <source>
        <strain evidence="2 3">199</strain>
    </source>
</reference>
<name>A0A3R8QFE0_9ACTN</name>
<organism evidence="2 3">
    <name type="scientific">Streptomyces griseofuscus</name>
    <dbReference type="NCBI Taxonomy" id="146922"/>
    <lineage>
        <taxon>Bacteria</taxon>
        <taxon>Bacillati</taxon>
        <taxon>Actinomycetota</taxon>
        <taxon>Actinomycetes</taxon>
        <taxon>Kitasatosporales</taxon>
        <taxon>Streptomycetaceae</taxon>
        <taxon>Streptomyces</taxon>
    </lineage>
</organism>
<comment type="caution">
    <text evidence="2">The sequence shown here is derived from an EMBL/GenBank/DDBJ whole genome shotgun (WGS) entry which is preliminary data.</text>
</comment>
<accession>A0A3R8QFE0</accession>
<dbReference type="Gene3D" id="1.10.1200.10">
    <property type="entry name" value="ACP-like"/>
    <property type="match status" value="1"/>
</dbReference>
<dbReference type="InterPro" id="IPR009081">
    <property type="entry name" value="PP-bd_ACP"/>
</dbReference>
<gene>
    <name evidence="2" type="ORF">CQW44_20620</name>
</gene>
<keyword evidence="3" id="KW-1185">Reference proteome</keyword>
<dbReference type="AlphaFoldDB" id="A0A3R8QFE0"/>